<gene>
    <name evidence="2" type="ORF">GCM10008025_21220</name>
</gene>
<dbReference type="Proteomes" id="UP000613512">
    <property type="component" value="Unassembled WGS sequence"/>
</dbReference>
<dbReference type="Gene3D" id="3.40.30.10">
    <property type="entry name" value="Glutaredoxin"/>
    <property type="match status" value="1"/>
</dbReference>
<keyword evidence="3" id="KW-1185">Reference proteome</keyword>
<comment type="caution">
    <text evidence="2">The sequence shown here is derived from an EMBL/GenBank/DDBJ whole genome shotgun (WGS) entry which is preliminary data.</text>
</comment>
<dbReference type="EMBL" id="BMEY01000009">
    <property type="protein sequence ID" value="GGA77357.1"/>
    <property type="molecule type" value="Genomic_DNA"/>
</dbReference>
<keyword evidence="1" id="KW-0812">Transmembrane</keyword>
<feature type="transmembrane region" description="Helical" evidence="1">
    <location>
        <begin position="6"/>
        <end position="23"/>
    </location>
</feature>
<dbReference type="InterPro" id="IPR036249">
    <property type="entry name" value="Thioredoxin-like_sf"/>
</dbReference>
<dbReference type="SUPFAM" id="SSF52833">
    <property type="entry name" value="Thioredoxin-like"/>
    <property type="match status" value="1"/>
</dbReference>
<protein>
    <recommendedName>
        <fullName evidence="4">Thioredoxin domain-containing protein</fullName>
    </recommendedName>
</protein>
<keyword evidence="1" id="KW-0472">Membrane</keyword>
<evidence type="ECO:0000313" key="3">
    <source>
        <dbReference type="Proteomes" id="UP000613512"/>
    </source>
</evidence>
<evidence type="ECO:0000313" key="2">
    <source>
        <dbReference type="EMBL" id="GGA77357.1"/>
    </source>
</evidence>
<evidence type="ECO:0008006" key="4">
    <source>
        <dbReference type="Google" id="ProtNLM"/>
    </source>
</evidence>
<reference evidence="2" key="1">
    <citation type="journal article" date="2014" name="Int. J. Syst. Evol. Microbiol.">
        <title>Complete genome sequence of Corynebacterium casei LMG S-19264T (=DSM 44701T), isolated from a smear-ripened cheese.</title>
        <authorList>
            <consortium name="US DOE Joint Genome Institute (JGI-PGF)"/>
            <person name="Walter F."/>
            <person name="Albersmeier A."/>
            <person name="Kalinowski J."/>
            <person name="Ruckert C."/>
        </authorList>
    </citation>
    <scope>NUCLEOTIDE SEQUENCE</scope>
    <source>
        <strain evidence="2">CGMCC 1.12408</strain>
    </source>
</reference>
<name>A0A916W931_9BACI</name>
<dbReference type="RefSeq" id="WP_188384640.1">
    <property type="nucleotide sequence ID" value="NZ_BMEY01000009.1"/>
</dbReference>
<keyword evidence="1" id="KW-1133">Transmembrane helix</keyword>
<reference evidence="2" key="2">
    <citation type="submission" date="2020-09" db="EMBL/GenBank/DDBJ databases">
        <authorList>
            <person name="Sun Q."/>
            <person name="Zhou Y."/>
        </authorList>
    </citation>
    <scope>NUCLEOTIDE SEQUENCE</scope>
    <source>
        <strain evidence="2">CGMCC 1.12408</strain>
    </source>
</reference>
<organism evidence="2 3">
    <name type="scientific">Ornithinibacillus halotolerans</name>
    <dbReference type="NCBI Taxonomy" id="1274357"/>
    <lineage>
        <taxon>Bacteria</taxon>
        <taxon>Bacillati</taxon>
        <taxon>Bacillota</taxon>
        <taxon>Bacilli</taxon>
        <taxon>Bacillales</taxon>
        <taxon>Bacillaceae</taxon>
        <taxon>Ornithinibacillus</taxon>
    </lineage>
</organism>
<dbReference type="AlphaFoldDB" id="A0A916W931"/>
<accession>A0A916W931</accession>
<sequence>MFILSILIYLLIILSFLFVFLLYKKLLTWNYQYKIYLETIKKGRQNNRENEHPLIGKIAPDFEAISKRNNKKIKLENLSQDNLVLIFLDSSCIYCDHNLELFLNETRNYPSIRFAVVMNEGEMSEADALFNLYEMDVEVLIVKEQTFIDYQIKFWPSFVHINKTNMIQNITPIPTFIFQEVKTA</sequence>
<evidence type="ECO:0000256" key="1">
    <source>
        <dbReference type="SAM" id="Phobius"/>
    </source>
</evidence>
<proteinExistence type="predicted"/>